<keyword evidence="1" id="KW-1015">Disulfide bond</keyword>
<accession>A0ABD2PQD1</accession>
<keyword evidence="3" id="KW-1185">Reference proteome</keyword>
<evidence type="ECO:0000313" key="2">
    <source>
        <dbReference type="EMBL" id="KAL3309529.1"/>
    </source>
</evidence>
<evidence type="ECO:0000313" key="3">
    <source>
        <dbReference type="Proteomes" id="UP001626550"/>
    </source>
</evidence>
<dbReference type="AlphaFoldDB" id="A0ABD2PQD1"/>
<gene>
    <name evidence="2" type="primary">SLCO5A1_2</name>
    <name evidence="2" type="ORF">Ciccas_011924</name>
</gene>
<organism evidence="2 3">
    <name type="scientific">Cichlidogyrus casuarinus</name>
    <dbReference type="NCBI Taxonomy" id="1844966"/>
    <lineage>
        <taxon>Eukaryota</taxon>
        <taxon>Metazoa</taxon>
        <taxon>Spiralia</taxon>
        <taxon>Lophotrochozoa</taxon>
        <taxon>Platyhelminthes</taxon>
        <taxon>Monogenea</taxon>
        <taxon>Monopisthocotylea</taxon>
        <taxon>Dactylogyridea</taxon>
        <taxon>Ancyrocephalidae</taxon>
        <taxon>Cichlidogyrus</taxon>
    </lineage>
</organism>
<sequence length="93" mass="10639">MHIWFLTVLTVVLFFTGLLQNPLIMLTLRSVPKEHDSFALGLQASIYRIFGYVPGGIVFGKIMDLACEFWNRHSNGAGNCFYSNRETMMYNLT</sequence>
<feature type="non-terminal residue" evidence="2">
    <location>
        <position position="93"/>
    </location>
</feature>
<name>A0ABD2PQD1_9PLAT</name>
<comment type="caution">
    <text evidence="2">The sequence shown here is derived from an EMBL/GenBank/DDBJ whole genome shotgun (WGS) entry which is preliminary data.</text>
</comment>
<dbReference type="SUPFAM" id="SSF103473">
    <property type="entry name" value="MFS general substrate transporter"/>
    <property type="match status" value="1"/>
</dbReference>
<dbReference type="PANTHER" id="PTHR11388">
    <property type="entry name" value="ORGANIC ANION TRANSPORTER"/>
    <property type="match status" value="1"/>
</dbReference>
<reference evidence="2 3" key="1">
    <citation type="submission" date="2024-11" db="EMBL/GenBank/DDBJ databases">
        <title>Adaptive evolution of stress response genes in parasites aligns with host niche diversity.</title>
        <authorList>
            <person name="Hahn C."/>
            <person name="Resl P."/>
        </authorList>
    </citation>
    <scope>NUCLEOTIDE SEQUENCE [LARGE SCALE GENOMIC DNA]</scope>
    <source>
        <strain evidence="2">EGGRZ-B1_66</strain>
        <tissue evidence="2">Body</tissue>
    </source>
</reference>
<dbReference type="InterPro" id="IPR036259">
    <property type="entry name" value="MFS_trans_sf"/>
</dbReference>
<evidence type="ECO:0000256" key="1">
    <source>
        <dbReference type="ARBA" id="ARBA00023157"/>
    </source>
</evidence>
<dbReference type="PANTHER" id="PTHR11388:SF100">
    <property type="entry name" value="SOLUTE CARRIER ORGANIC ANION TRANSPORTER FAMILY MEMBER 4A1"/>
    <property type="match status" value="1"/>
</dbReference>
<protein>
    <submittedName>
        <fullName evidence="2">Solute carrier organic anion transporter member 5A1</fullName>
    </submittedName>
</protein>
<proteinExistence type="predicted"/>
<dbReference type="InterPro" id="IPR004156">
    <property type="entry name" value="OATP"/>
</dbReference>
<dbReference type="EMBL" id="JBJKFK010003817">
    <property type="protein sequence ID" value="KAL3309529.1"/>
    <property type="molecule type" value="Genomic_DNA"/>
</dbReference>
<dbReference type="Proteomes" id="UP001626550">
    <property type="component" value="Unassembled WGS sequence"/>
</dbReference>
<dbReference type="Pfam" id="PF03137">
    <property type="entry name" value="OATP"/>
    <property type="match status" value="1"/>
</dbReference>